<dbReference type="PROSITE" id="PS51840">
    <property type="entry name" value="C2_NT"/>
    <property type="match status" value="1"/>
</dbReference>
<accession>A0AAW2J9N6</accession>
<feature type="coiled-coil region" evidence="1">
    <location>
        <begin position="1296"/>
        <end position="1323"/>
    </location>
</feature>
<evidence type="ECO:0000259" key="3">
    <source>
        <dbReference type="PROSITE" id="PS51840"/>
    </source>
</evidence>
<feature type="compositionally biased region" description="Low complexity" evidence="2">
    <location>
        <begin position="265"/>
        <end position="275"/>
    </location>
</feature>
<feature type="domain" description="C2 NT-type" evidence="3">
    <location>
        <begin position="1"/>
        <end position="127"/>
    </location>
</feature>
<protein>
    <recommendedName>
        <fullName evidence="3">C2 NT-type domain-containing protein</fullName>
    </recommendedName>
</protein>
<dbReference type="PANTHER" id="PTHR34452:SF1">
    <property type="entry name" value="SPORULATION-SPECIFIC PROTEIN"/>
    <property type="match status" value="1"/>
</dbReference>
<name>A0AAW2J9N6_9LAMI</name>
<feature type="coiled-coil region" evidence="1">
    <location>
        <begin position="508"/>
        <end position="567"/>
    </location>
</feature>
<feature type="coiled-coil region" evidence="1">
    <location>
        <begin position="593"/>
        <end position="627"/>
    </location>
</feature>
<feature type="coiled-coil region" evidence="1">
    <location>
        <begin position="706"/>
        <end position="768"/>
    </location>
</feature>
<feature type="coiled-coil region" evidence="1">
    <location>
        <begin position="856"/>
        <end position="918"/>
    </location>
</feature>
<feature type="region of interest" description="Disordered" evidence="2">
    <location>
        <begin position="249"/>
        <end position="275"/>
    </location>
</feature>
<feature type="region of interest" description="Disordered" evidence="2">
    <location>
        <begin position="199"/>
        <end position="220"/>
    </location>
</feature>
<evidence type="ECO:0000256" key="2">
    <source>
        <dbReference type="SAM" id="MobiDB-lite"/>
    </source>
</evidence>
<dbReference type="EMBL" id="JACGWK010001341">
    <property type="protein sequence ID" value="KAL0290666.1"/>
    <property type="molecule type" value="Genomic_DNA"/>
</dbReference>
<feature type="coiled-coil region" evidence="1">
    <location>
        <begin position="1038"/>
        <end position="1152"/>
    </location>
</feature>
<feature type="region of interest" description="Disordered" evidence="2">
    <location>
        <begin position="129"/>
        <end position="153"/>
    </location>
</feature>
<evidence type="ECO:0000256" key="1">
    <source>
        <dbReference type="SAM" id="Coils"/>
    </source>
</evidence>
<comment type="caution">
    <text evidence="4">The sequence shown here is derived from an EMBL/GenBank/DDBJ whole genome shotgun (WGS) entry which is preliminary data.</text>
</comment>
<feature type="compositionally biased region" description="Polar residues" evidence="2">
    <location>
        <begin position="208"/>
        <end position="217"/>
    </location>
</feature>
<feature type="compositionally biased region" description="Basic and acidic residues" evidence="2">
    <location>
        <begin position="132"/>
        <end position="144"/>
    </location>
</feature>
<keyword evidence="1" id="KW-0175">Coiled coil</keyword>
<organism evidence="4">
    <name type="scientific">Sesamum angustifolium</name>
    <dbReference type="NCBI Taxonomy" id="2727405"/>
    <lineage>
        <taxon>Eukaryota</taxon>
        <taxon>Viridiplantae</taxon>
        <taxon>Streptophyta</taxon>
        <taxon>Embryophyta</taxon>
        <taxon>Tracheophyta</taxon>
        <taxon>Spermatophyta</taxon>
        <taxon>Magnoliopsida</taxon>
        <taxon>eudicotyledons</taxon>
        <taxon>Gunneridae</taxon>
        <taxon>Pentapetalae</taxon>
        <taxon>asterids</taxon>
        <taxon>lamiids</taxon>
        <taxon>Lamiales</taxon>
        <taxon>Pedaliaceae</taxon>
        <taxon>Sesamum</taxon>
    </lineage>
</organism>
<feature type="coiled-coil region" evidence="1">
    <location>
        <begin position="1455"/>
        <end position="1542"/>
    </location>
</feature>
<sequence>MFQIPQTGWDKLFISFIPADSGKATAKTTKANVRNGTCKWADPIYETTRLLQDSKSKQYDEKLYKIVVAMGSSRASTLGEATINLADYVDALKPSAVTLPLQGCNFGTILHVAKDVATRQVTQKRPLYTTSREFEQQRELRERGLQSGVDSHGHSATAKISYCEEVTNEQSDKVSARIKSKADANELSSVEEEMNLNEECGDSATGFDGSSNASESLSAEKHETCIAHEVDSLKSTTSGDVHALSHCQSPLKVKGDPSDQQDMAQSAGSAQGWSSNNSMDTELAMACEENNRLRGSLELAETSFFNLKLEVSSLQSVADELGAETQKFSHLLASEISSGEKLAEEVSVMKSECLKFKDEIIRLKDFTFSPQIPVTETRDNQIDHLVQNMQLQFLKGISVVEGKIRELQNKIYIIPHDGDTKFIYLELEALLNFLLDFKLENGDVTKLLNAIPSEKPDVKGTRELSTYKDEQIVSGNGLGLDLCQPESILQHFGMPPPVSEVVNPVSTIDAMKGQIFNLVRELDEAKVEKEALTRKMDQMECYYEALIQELEENQKRMLAELQLLRNEHSTCLYTLSANQTEMETLRQDMNQQMLRFVEERHELETLNKELEKRVTTSEAALRRARLNYSIAVDKLQKDLELLSSQVISMFETNENLIKQALPSQPESEEDLKLLHNSEDDDITKLLQFQNQNLGLKKRSVGGDILLEDLRRSVSLQEELYQKVEEELIEMYSVNLNLDIYSKALQESLHEAEADIRIMRGQLNELAEVLKLSTASQNELMIRLQKATTDIHALNEDKSSSISRFSDMALQNQLLEDKLVSISKENYLLDQKLKECENTMTEYRSYQSKYAACLAENKELSLQLKQEAVENEKLANEMSLLKENLKILKSESDELISLKENLEEDLSFAHDKLVNLLESYKKQFCSLANCQSLTLENVDIRDAILRLEEIQHNACVRICQLMEENQNLESEKVTADVSLSSVRSEILATKQKFKSDIQDMVTKLDVSNALVNKLQAELESVASKIHFSSEIEGKYAQQSRVLLDELNHLEDQMQELTCKNGHFAQEILGLDALAEELGKSQLTITELVHDKQELAMRLQDKTEESIKLSCEISGLKENLKNLNDELHEEKVYKDELEGKVRDLTSQLSMDQDKLFIFEQQKAELMHVRELTSDLELEKSRLAHLLGQQNVFIEKLKRNDSYQASLESQLVEMHDYSLLVDVKLTYVANQYEALLDELLQKLVYSEGCLRELQKRYRDTEAMLNHCRASEANWREEKANLLTSLKSLRSDLEVSAVQNKLLSDSNKEITDQLEECNRKLTMMETSYLLDNTLQASEVERLKSMMTDAEEEISYLTCTKENLEILVIVLKGKVDEQSAYITLLEEHKDELMMLRSKCNELSHKLSEQILKTEEFKNLSTHLKELKDKAEAECLVAREKRETEAPPAAVQDSLRIAFIKEQYETKIQELKQQLSMSKKHGEEMLLKLQDAIDEIENRKKSEAMNLKRNEELSVRMSALEAELQSALAEKREKSNAYDRTMAELECALLSLECCKEEKDKLGASLLEFEADKSRLATELTSVKGQLEDLKSSMKFEKDEYGSLTEVEHALNGSTGNSSPIFLEPDERMSGNRREKVMSILDSENADSTEPVQFQVVQWALCSDALFLLIGKLSNYVFVLTFLFRFCYRLYERLSHGKRLELKYFAITQDDASKGMHQNPKVLVREGFLQSNGKSLDVNDELGAQRLKSSLEHLHEELEKMKNENTIFDYEVDSGSEVPQKRIMQLHKANEELRSMFPSFNEISSDGNALQRVLALEVELAEALRAKNKLSVQFQSSFLKQHSDEEAVFRSFRDINELIKEMLELKGRHVAMETELRDMHERYSRLSLQFAEVEGERQKLKMTLKNVRSSRKLVGLERSSSANVMDLPS</sequence>
<gene>
    <name evidence="4" type="ORF">Sangu_2564200</name>
</gene>
<dbReference type="PANTHER" id="PTHR34452">
    <property type="entry name" value="MYOSIN HEAVY CHAIN-RELATED PROTEIN"/>
    <property type="match status" value="1"/>
</dbReference>
<reference evidence="4" key="2">
    <citation type="journal article" date="2024" name="Plant">
        <title>Genomic evolution and insights into agronomic trait innovations of Sesamum species.</title>
        <authorList>
            <person name="Miao H."/>
            <person name="Wang L."/>
            <person name="Qu L."/>
            <person name="Liu H."/>
            <person name="Sun Y."/>
            <person name="Le M."/>
            <person name="Wang Q."/>
            <person name="Wei S."/>
            <person name="Zheng Y."/>
            <person name="Lin W."/>
            <person name="Duan Y."/>
            <person name="Cao H."/>
            <person name="Xiong S."/>
            <person name="Wang X."/>
            <person name="Wei L."/>
            <person name="Li C."/>
            <person name="Ma Q."/>
            <person name="Ju M."/>
            <person name="Zhao R."/>
            <person name="Li G."/>
            <person name="Mu C."/>
            <person name="Tian Q."/>
            <person name="Mei H."/>
            <person name="Zhang T."/>
            <person name="Gao T."/>
            <person name="Zhang H."/>
        </authorList>
    </citation>
    <scope>NUCLEOTIDE SEQUENCE</scope>
    <source>
        <strain evidence="4">G01</strain>
    </source>
</reference>
<dbReference type="Pfam" id="PF10358">
    <property type="entry name" value="NT-C2"/>
    <property type="match status" value="1"/>
</dbReference>
<evidence type="ECO:0000313" key="4">
    <source>
        <dbReference type="EMBL" id="KAL0290666.1"/>
    </source>
</evidence>
<reference evidence="4" key="1">
    <citation type="submission" date="2020-06" db="EMBL/GenBank/DDBJ databases">
        <authorList>
            <person name="Li T."/>
            <person name="Hu X."/>
            <person name="Zhang T."/>
            <person name="Song X."/>
            <person name="Zhang H."/>
            <person name="Dai N."/>
            <person name="Sheng W."/>
            <person name="Hou X."/>
            <person name="Wei L."/>
        </authorList>
    </citation>
    <scope>NUCLEOTIDE SEQUENCE</scope>
    <source>
        <strain evidence="4">G01</strain>
        <tissue evidence="4">Leaf</tissue>
    </source>
</reference>
<proteinExistence type="predicted"/>
<dbReference type="InterPro" id="IPR019448">
    <property type="entry name" value="NT-C2"/>
</dbReference>